<dbReference type="InterPro" id="IPR024047">
    <property type="entry name" value="MM3350-like_sf"/>
</dbReference>
<organism evidence="2 3">
    <name type="scientific">Cladophialophora chaetospira</name>
    <dbReference type="NCBI Taxonomy" id="386627"/>
    <lineage>
        <taxon>Eukaryota</taxon>
        <taxon>Fungi</taxon>
        <taxon>Dikarya</taxon>
        <taxon>Ascomycota</taxon>
        <taxon>Pezizomycotina</taxon>
        <taxon>Eurotiomycetes</taxon>
        <taxon>Chaetothyriomycetidae</taxon>
        <taxon>Chaetothyriales</taxon>
        <taxon>Herpotrichiellaceae</taxon>
        <taxon>Cladophialophora</taxon>
    </lineage>
</organism>
<dbReference type="Proteomes" id="UP001172673">
    <property type="component" value="Unassembled WGS sequence"/>
</dbReference>
<dbReference type="AlphaFoldDB" id="A0AA39CFX2"/>
<proteinExistence type="predicted"/>
<feature type="domain" description="Plasmid pRiA4b Orf3-like" evidence="1">
    <location>
        <begin position="12"/>
        <end position="122"/>
    </location>
</feature>
<dbReference type="InterPro" id="IPR012912">
    <property type="entry name" value="Plasmid_pRiA4b_Orf3-like"/>
</dbReference>
<evidence type="ECO:0000259" key="1">
    <source>
        <dbReference type="Pfam" id="PF07929"/>
    </source>
</evidence>
<dbReference type="SUPFAM" id="SSF159941">
    <property type="entry name" value="MM3350-like"/>
    <property type="match status" value="1"/>
</dbReference>
<accession>A0AA39CFX2</accession>
<dbReference type="Gene3D" id="3.10.290.30">
    <property type="entry name" value="MM3350-like"/>
    <property type="match status" value="1"/>
</dbReference>
<reference evidence="2" key="1">
    <citation type="submission" date="2022-10" db="EMBL/GenBank/DDBJ databases">
        <title>Culturing micro-colonial fungi from biological soil crusts in the Mojave desert and describing Neophaeococcomyces mojavensis, and introducing the new genera and species Taxawa tesnikishii.</title>
        <authorList>
            <person name="Kurbessoian T."/>
            <person name="Stajich J.E."/>
        </authorList>
    </citation>
    <scope>NUCLEOTIDE SEQUENCE</scope>
    <source>
        <strain evidence="2">TK_41</strain>
    </source>
</reference>
<gene>
    <name evidence="2" type="ORF">H2200_008221</name>
</gene>
<evidence type="ECO:0000313" key="2">
    <source>
        <dbReference type="EMBL" id="KAJ9607149.1"/>
    </source>
</evidence>
<protein>
    <recommendedName>
        <fullName evidence="1">Plasmid pRiA4b Orf3-like domain-containing protein</fullName>
    </recommendedName>
</protein>
<evidence type="ECO:0000313" key="3">
    <source>
        <dbReference type="Proteomes" id="UP001172673"/>
    </source>
</evidence>
<name>A0AA39CFX2_9EURO</name>
<comment type="caution">
    <text evidence="2">The sequence shown here is derived from an EMBL/GenBank/DDBJ whole genome shotgun (WGS) entry which is preliminary data.</text>
</comment>
<keyword evidence="3" id="KW-1185">Reference proteome</keyword>
<dbReference type="Pfam" id="PF07929">
    <property type="entry name" value="PRiA4_ORF3"/>
    <property type="match status" value="1"/>
</dbReference>
<dbReference type="EMBL" id="JAPDRK010000012">
    <property type="protein sequence ID" value="KAJ9607149.1"/>
    <property type="molecule type" value="Genomic_DNA"/>
</dbReference>
<sequence>MKEPEQMFGMVEEEEAHTYKEAAEWKLSDLFANEEYRGKVDVFYDYDFGDGWDHIITFVGEEDVSLRKGMREPTYNNAFCFAGEPTDPTSNLGHPCAEDCGGQPGWEELKRLLKGDFDPDDRKGWYRNDCANGGPSLDPYKWDILKVNDKLRRVKKK</sequence>